<dbReference type="InterPro" id="IPR014535">
    <property type="entry name" value="Hpre_diP_synt_I"/>
</dbReference>
<dbReference type="Gene3D" id="1.10.1760.20">
    <property type="match status" value="1"/>
</dbReference>
<keyword evidence="3" id="KW-1185">Reference proteome</keyword>
<keyword evidence="1" id="KW-0812">Transmembrane</keyword>
<gene>
    <name evidence="2" type="ORF">QX51_04290</name>
</gene>
<evidence type="ECO:0000256" key="1">
    <source>
        <dbReference type="SAM" id="Phobius"/>
    </source>
</evidence>
<comment type="caution">
    <text evidence="2">The sequence shown here is derived from an EMBL/GenBank/DDBJ whole genome shotgun (WGS) entry which is preliminary data.</text>
</comment>
<feature type="transmembrane region" description="Helical" evidence="1">
    <location>
        <begin position="76"/>
        <end position="96"/>
    </location>
</feature>
<dbReference type="Pfam" id="PF07456">
    <property type="entry name" value="Hpre_diP_synt_I"/>
    <property type="match status" value="1"/>
</dbReference>
<dbReference type="RefSeq" id="WP_039678678.1">
    <property type="nucleotide sequence ID" value="NZ_JAWGXO010000021.1"/>
</dbReference>
<protein>
    <submittedName>
        <fullName evidence="2">Heptaprenyl diphosphate synthase</fullName>
    </submittedName>
</protein>
<accession>A0A0B3W6W6</accession>
<dbReference type="InterPro" id="IPR010898">
    <property type="entry name" value="Hpre_diP_synth_I"/>
</dbReference>
<feature type="transmembrane region" description="Helical" evidence="1">
    <location>
        <begin position="134"/>
        <end position="153"/>
    </location>
</feature>
<feature type="transmembrane region" description="Helical" evidence="1">
    <location>
        <begin position="7"/>
        <end position="26"/>
    </location>
</feature>
<dbReference type="EMBL" id="JWHR01000047">
    <property type="protein sequence ID" value="KHS58157.1"/>
    <property type="molecule type" value="Genomic_DNA"/>
</dbReference>
<evidence type="ECO:0000313" key="2">
    <source>
        <dbReference type="EMBL" id="KHS58157.1"/>
    </source>
</evidence>
<keyword evidence="1" id="KW-1133">Transmembrane helix</keyword>
<proteinExistence type="predicted"/>
<feature type="transmembrane region" description="Helical" evidence="1">
    <location>
        <begin position="32"/>
        <end position="55"/>
    </location>
</feature>
<dbReference type="OrthoDB" id="9799095at2"/>
<sequence>MKTKKMTFLGLMVSYSLVLYIIETYIPNPLIAIFPGAKLGLSNIITLISLIILGVKDTCIVLTVRIILSSIFAGPISYLLFSAGGAYLSLICMYLASKIKGFSLIGVSIIGAIGHNIGQLLVASIIVQSINMVGYLPFMLIASLITGMFVGLVSKYCYPKLTIFSERLLTKNNNF</sequence>
<dbReference type="STRING" id="1577792.QX51_04290"/>
<organism evidence="2 3">
    <name type="scientific">Terrisporobacter othiniensis</name>
    <dbReference type="NCBI Taxonomy" id="1577792"/>
    <lineage>
        <taxon>Bacteria</taxon>
        <taxon>Bacillati</taxon>
        <taxon>Bacillota</taxon>
        <taxon>Clostridia</taxon>
        <taxon>Peptostreptococcales</taxon>
        <taxon>Peptostreptococcaceae</taxon>
        <taxon>Terrisporobacter</taxon>
    </lineage>
</organism>
<evidence type="ECO:0000313" key="3">
    <source>
        <dbReference type="Proteomes" id="UP000031189"/>
    </source>
</evidence>
<dbReference type="AlphaFoldDB" id="A0A0B3W6W6"/>
<name>A0A0B3W6W6_9FIRM</name>
<dbReference type="Proteomes" id="UP000031189">
    <property type="component" value="Unassembled WGS sequence"/>
</dbReference>
<reference evidence="2 3" key="1">
    <citation type="submission" date="2014-12" db="EMBL/GenBank/DDBJ databases">
        <title>Draft genome sequence of Terrisporobacter sp. 08-306576, isolated from the blood culture of a bacteremia patient.</title>
        <authorList>
            <person name="Lund L.C."/>
            <person name="Sydenham T.V."/>
            <person name="Hogh S.V."/>
            <person name="Skov M.N."/>
            <person name="Kemp M."/>
            <person name="Justesen U.S."/>
        </authorList>
    </citation>
    <scope>NUCLEOTIDE SEQUENCE [LARGE SCALE GENOMIC DNA]</scope>
    <source>
        <strain evidence="2 3">08-306576</strain>
    </source>
</reference>
<dbReference type="PIRSF" id="PIRSF027391">
    <property type="entry name" value="Hpre_diP_synt_I"/>
    <property type="match status" value="1"/>
</dbReference>
<feature type="transmembrane region" description="Helical" evidence="1">
    <location>
        <begin position="102"/>
        <end position="127"/>
    </location>
</feature>
<keyword evidence="1" id="KW-0472">Membrane</keyword>